<comment type="caution">
    <text evidence="2">The sequence shown here is derived from an EMBL/GenBank/DDBJ whole genome shotgun (WGS) entry which is preliminary data.</text>
</comment>
<sequence length="184" mass="21402">MWRYSGQNWTKIFEFLHGFKDGNEMISYFNGKLYIVDMRTRKTEVIDVATGEVESRIAHPSVMFEYLINACGDLLGVQLCEPDDIEYKFEIYRLEATESPRWAKLNGGIGNRVLFLDNIIETGFCLNASEFDGFRGNCIYLRQDHPTRHKGYRVFIARYDLEEHKSEVLPLPHSTGTWFVPTLC</sequence>
<organism evidence="2 3">
    <name type="scientific">Rhynchospora tenuis</name>
    <dbReference type="NCBI Taxonomy" id="198213"/>
    <lineage>
        <taxon>Eukaryota</taxon>
        <taxon>Viridiplantae</taxon>
        <taxon>Streptophyta</taxon>
        <taxon>Embryophyta</taxon>
        <taxon>Tracheophyta</taxon>
        <taxon>Spermatophyta</taxon>
        <taxon>Magnoliopsida</taxon>
        <taxon>Liliopsida</taxon>
        <taxon>Poales</taxon>
        <taxon>Cyperaceae</taxon>
        <taxon>Cyperoideae</taxon>
        <taxon>Rhynchosporeae</taxon>
        <taxon>Rhynchospora</taxon>
    </lineage>
</organism>
<dbReference type="Pfam" id="PF03478">
    <property type="entry name" value="Beta-prop_KIB1-4"/>
    <property type="match status" value="1"/>
</dbReference>
<feature type="domain" description="KIB1-4 beta-propeller" evidence="1">
    <location>
        <begin position="2"/>
        <end position="154"/>
    </location>
</feature>
<evidence type="ECO:0000313" key="3">
    <source>
        <dbReference type="Proteomes" id="UP001210211"/>
    </source>
</evidence>
<dbReference type="Proteomes" id="UP001210211">
    <property type="component" value="Unassembled WGS sequence"/>
</dbReference>
<gene>
    <name evidence="2" type="ORF">LUZ61_020283</name>
</gene>
<keyword evidence="3" id="KW-1185">Reference proteome</keyword>
<dbReference type="InterPro" id="IPR005174">
    <property type="entry name" value="KIB1-4_b-propeller"/>
</dbReference>
<evidence type="ECO:0000313" key="2">
    <source>
        <dbReference type="EMBL" id="KAJ3691119.1"/>
    </source>
</evidence>
<name>A0AAD5ZCS2_9POAL</name>
<dbReference type="PANTHER" id="PTHR47123:SF15">
    <property type="entry name" value="F-BOX PROTEIN SKIP23"/>
    <property type="match status" value="1"/>
</dbReference>
<evidence type="ECO:0000259" key="1">
    <source>
        <dbReference type="Pfam" id="PF03478"/>
    </source>
</evidence>
<accession>A0AAD5ZCS2</accession>
<reference evidence="2 3" key="1">
    <citation type="journal article" date="2022" name="Cell">
        <title>Repeat-based holocentromeres influence genome architecture and karyotype evolution.</title>
        <authorList>
            <person name="Hofstatter P.G."/>
            <person name="Thangavel G."/>
            <person name="Lux T."/>
            <person name="Neumann P."/>
            <person name="Vondrak T."/>
            <person name="Novak P."/>
            <person name="Zhang M."/>
            <person name="Costa L."/>
            <person name="Castellani M."/>
            <person name="Scott A."/>
            <person name="Toegelov H."/>
            <person name="Fuchs J."/>
            <person name="Mata-Sucre Y."/>
            <person name="Dias Y."/>
            <person name="Vanzela A.L.L."/>
            <person name="Huettel B."/>
            <person name="Almeida C.C.S."/>
            <person name="Simkova H."/>
            <person name="Souza G."/>
            <person name="Pedrosa-Harand A."/>
            <person name="Macas J."/>
            <person name="Mayer K.F.X."/>
            <person name="Houben A."/>
            <person name="Marques A."/>
        </authorList>
    </citation>
    <scope>NUCLEOTIDE SEQUENCE [LARGE SCALE GENOMIC DNA]</scope>
    <source>
        <strain evidence="2">RhyTen1mFocal</strain>
    </source>
</reference>
<dbReference type="PANTHER" id="PTHR47123">
    <property type="entry name" value="F-BOX PROTEIN SKIP23"/>
    <property type="match status" value="1"/>
</dbReference>
<dbReference type="AlphaFoldDB" id="A0AAD5ZCS2"/>
<proteinExistence type="predicted"/>
<protein>
    <recommendedName>
        <fullName evidence="1">KIB1-4 beta-propeller domain-containing protein</fullName>
    </recommendedName>
</protein>
<dbReference type="InterPro" id="IPR051304">
    <property type="entry name" value="SCF_F-box_domain"/>
</dbReference>
<dbReference type="EMBL" id="JAMRDG010000002">
    <property type="protein sequence ID" value="KAJ3691119.1"/>
    <property type="molecule type" value="Genomic_DNA"/>
</dbReference>